<comment type="caution">
    <text evidence="3">The sequence shown here is derived from an EMBL/GenBank/DDBJ whole genome shotgun (WGS) entry which is preliminary data.</text>
</comment>
<dbReference type="InterPro" id="IPR050256">
    <property type="entry name" value="Glycosyltransferase_2"/>
</dbReference>
<accession>A0ABV6RIZ5</accession>
<proteinExistence type="predicted"/>
<dbReference type="SUPFAM" id="SSF53448">
    <property type="entry name" value="Nucleotide-diphospho-sugar transferases"/>
    <property type="match status" value="1"/>
</dbReference>
<dbReference type="InterPro" id="IPR029044">
    <property type="entry name" value="Nucleotide-diphossugar_trans"/>
</dbReference>
<feature type="domain" description="Glycosyltransferase 2-like" evidence="2">
    <location>
        <begin position="29"/>
        <end position="141"/>
    </location>
</feature>
<dbReference type="CDD" id="cd04179">
    <property type="entry name" value="DPM_DPG-synthase_like"/>
    <property type="match status" value="1"/>
</dbReference>
<dbReference type="Proteomes" id="UP001589896">
    <property type="component" value="Unassembled WGS sequence"/>
</dbReference>
<evidence type="ECO:0000256" key="1">
    <source>
        <dbReference type="SAM" id="MobiDB-lite"/>
    </source>
</evidence>
<name>A0ABV6RIZ5_9GAMM</name>
<dbReference type="PANTHER" id="PTHR48090">
    <property type="entry name" value="UNDECAPRENYL-PHOSPHATE 4-DEOXY-4-FORMAMIDO-L-ARABINOSE TRANSFERASE-RELATED"/>
    <property type="match status" value="1"/>
</dbReference>
<evidence type="ECO:0000313" key="4">
    <source>
        <dbReference type="Proteomes" id="UP001589896"/>
    </source>
</evidence>
<gene>
    <name evidence="3" type="ORF">ACFFGH_01570</name>
</gene>
<evidence type="ECO:0000259" key="2">
    <source>
        <dbReference type="Pfam" id="PF00535"/>
    </source>
</evidence>
<keyword evidence="4" id="KW-1185">Reference proteome</keyword>
<dbReference type="RefSeq" id="WP_386664237.1">
    <property type="nucleotide sequence ID" value="NZ_JBHLTG010000001.1"/>
</dbReference>
<dbReference type="Pfam" id="PF00535">
    <property type="entry name" value="Glycos_transf_2"/>
    <property type="match status" value="1"/>
</dbReference>
<feature type="compositionally biased region" description="Polar residues" evidence="1">
    <location>
        <begin position="280"/>
        <end position="290"/>
    </location>
</feature>
<evidence type="ECO:0000313" key="3">
    <source>
        <dbReference type="EMBL" id="MFC0676539.1"/>
    </source>
</evidence>
<feature type="region of interest" description="Disordered" evidence="1">
    <location>
        <begin position="271"/>
        <end position="290"/>
    </location>
</feature>
<protein>
    <submittedName>
        <fullName evidence="3">Glycosyltransferase family 2 protein</fullName>
    </submittedName>
</protein>
<sequence length="290" mass="32017">MSETVQQPVAQHSQTGRAVVRLDSHNVAVVIPALNEELRIRGVVEDALAHCPNVIVIDDGSTDGTCEQIKDLPVILLRHERRMGKGASLRDGFAEALRRGFAAVLTMDGDGQHAGSDLPRLIDAANRYPGYIVIGARLRKRSLQPTHRRLANEFGDWGIAWGCGFQIADTQSGQRLYPAAVAALGDVPGEDFVYEAQILISAARKLGVRCVSVPIESRYQCSDSPQQFRKSHFHPLRDLWRITSHVVMQVLREGGMLAIYRRVRAHPPVIDDPSGEFTRVPSTQVHARSP</sequence>
<dbReference type="EMBL" id="JBHLTG010000001">
    <property type="protein sequence ID" value="MFC0676539.1"/>
    <property type="molecule type" value="Genomic_DNA"/>
</dbReference>
<organism evidence="3 4">
    <name type="scientific">Lysobacter korlensis</name>
    <dbReference type="NCBI Taxonomy" id="553636"/>
    <lineage>
        <taxon>Bacteria</taxon>
        <taxon>Pseudomonadati</taxon>
        <taxon>Pseudomonadota</taxon>
        <taxon>Gammaproteobacteria</taxon>
        <taxon>Lysobacterales</taxon>
        <taxon>Lysobacteraceae</taxon>
        <taxon>Lysobacter</taxon>
    </lineage>
</organism>
<dbReference type="Gene3D" id="3.90.550.10">
    <property type="entry name" value="Spore Coat Polysaccharide Biosynthesis Protein SpsA, Chain A"/>
    <property type="match status" value="1"/>
</dbReference>
<dbReference type="PANTHER" id="PTHR48090:SF7">
    <property type="entry name" value="RFBJ PROTEIN"/>
    <property type="match status" value="1"/>
</dbReference>
<reference evidence="3 4" key="1">
    <citation type="submission" date="2024-09" db="EMBL/GenBank/DDBJ databases">
        <authorList>
            <person name="Sun Q."/>
            <person name="Mori K."/>
        </authorList>
    </citation>
    <scope>NUCLEOTIDE SEQUENCE [LARGE SCALE GENOMIC DNA]</scope>
    <source>
        <strain evidence="3 4">KCTC 23076</strain>
    </source>
</reference>
<dbReference type="InterPro" id="IPR001173">
    <property type="entry name" value="Glyco_trans_2-like"/>
</dbReference>